<keyword evidence="3" id="KW-1185">Reference proteome</keyword>
<gene>
    <name evidence="2" type="ORF">HID58_068021</name>
</gene>
<dbReference type="EMBL" id="JAGKQM010000015">
    <property type="protein sequence ID" value="KAH0880627.1"/>
    <property type="molecule type" value="Genomic_DNA"/>
</dbReference>
<evidence type="ECO:0000256" key="1">
    <source>
        <dbReference type="SAM" id="Phobius"/>
    </source>
</evidence>
<keyword evidence="1" id="KW-1133">Transmembrane helix</keyword>
<feature type="non-terminal residue" evidence="2">
    <location>
        <position position="402"/>
    </location>
</feature>
<dbReference type="Proteomes" id="UP000824890">
    <property type="component" value="Unassembled WGS sequence"/>
</dbReference>
<evidence type="ECO:0000313" key="3">
    <source>
        <dbReference type="Proteomes" id="UP000824890"/>
    </source>
</evidence>
<name>A0ABQ7ZKN6_BRANA</name>
<feature type="transmembrane region" description="Helical" evidence="1">
    <location>
        <begin position="221"/>
        <end position="245"/>
    </location>
</feature>
<organism evidence="2 3">
    <name type="scientific">Brassica napus</name>
    <name type="common">Rape</name>
    <dbReference type="NCBI Taxonomy" id="3708"/>
    <lineage>
        <taxon>Eukaryota</taxon>
        <taxon>Viridiplantae</taxon>
        <taxon>Streptophyta</taxon>
        <taxon>Embryophyta</taxon>
        <taxon>Tracheophyta</taxon>
        <taxon>Spermatophyta</taxon>
        <taxon>Magnoliopsida</taxon>
        <taxon>eudicotyledons</taxon>
        <taxon>Gunneridae</taxon>
        <taxon>Pentapetalae</taxon>
        <taxon>rosids</taxon>
        <taxon>malvids</taxon>
        <taxon>Brassicales</taxon>
        <taxon>Brassicaceae</taxon>
        <taxon>Brassiceae</taxon>
        <taxon>Brassica</taxon>
    </lineage>
</organism>
<feature type="transmembrane region" description="Helical" evidence="1">
    <location>
        <begin position="178"/>
        <end position="201"/>
    </location>
</feature>
<accession>A0ABQ7ZKN6</accession>
<comment type="caution">
    <text evidence="2">The sequence shown here is derived from an EMBL/GenBank/DDBJ whole genome shotgun (WGS) entry which is preliminary data.</text>
</comment>
<keyword evidence="1" id="KW-0812">Transmembrane</keyword>
<sequence length="402" mass="45267">MVSGDKGRVDLHYYDVSTRMGSEIGERKQRSPKKSEWSRQIESEKSLVLFRIGEFSSIFFQSLDLDVGHRNQKLDEDVMDFDEHGVDVEGQDEVLCDAGRLESLTEEMGDKALAVGEGLGDGTKKKGVRKALFNQTIMNGGNPEKKFFQAVISTRKQAPAKAGTRQGGGSKQSEDKVVVLRLFGIKLVYLVFASIVKWFIWGRIFYGFVINGLCVAGSHKLTSLYGFFGNTLLSVFFTTHMLQLVSLNQMQCLSRYSSLSLPWWNFELRRCSVRGCVIYLLPPVLYTYIYYFIRASKHEGIVCVLWSRDGTRKTMWPVSSWVDEVLKNFLNFMVLLRIMGHQGHILEGDLRWSGHGTLSEYAGEQVTLCVSYSQTLLMFGTCLHVGEGDITVSKALGFDSVG</sequence>
<evidence type="ECO:0000313" key="2">
    <source>
        <dbReference type="EMBL" id="KAH0880627.1"/>
    </source>
</evidence>
<proteinExistence type="predicted"/>
<feature type="transmembrane region" description="Helical" evidence="1">
    <location>
        <begin position="276"/>
        <end position="293"/>
    </location>
</feature>
<reference evidence="2 3" key="1">
    <citation type="submission" date="2021-05" db="EMBL/GenBank/DDBJ databases">
        <title>Genome Assembly of Synthetic Allotetraploid Brassica napus Reveals Homoeologous Exchanges between Subgenomes.</title>
        <authorList>
            <person name="Davis J.T."/>
        </authorList>
    </citation>
    <scope>NUCLEOTIDE SEQUENCE [LARGE SCALE GENOMIC DNA]</scope>
    <source>
        <strain evidence="3">cv. Da-Ae</strain>
        <tissue evidence="2">Seedling</tissue>
    </source>
</reference>
<keyword evidence="1" id="KW-0472">Membrane</keyword>
<protein>
    <submittedName>
        <fullName evidence="2">Uncharacterized protein</fullName>
    </submittedName>
</protein>